<dbReference type="InterPro" id="IPR024083">
    <property type="entry name" value="Fumarase/histidase_N"/>
</dbReference>
<dbReference type="GO" id="GO:0008797">
    <property type="term" value="F:aspartate ammonia-lyase activity"/>
    <property type="evidence" value="ECO:0007669"/>
    <property type="project" value="TreeGrafter"/>
</dbReference>
<dbReference type="InterPro" id="IPR022761">
    <property type="entry name" value="Fumarate_lyase_N"/>
</dbReference>
<dbReference type="PANTHER" id="PTHR42696:SF2">
    <property type="entry name" value="ASPARTATE AMMONIA-LYASE"/>
    <property type="match status" value="1"/>
</dbReference>
<dbReference type="GO" id="GO:0006531">
    <property type="term" value="P:aspartate metabolic process"/>
    <property type="evidence" value="ECO:0007669"/>
    <property type="project" value="TreeGrafter"/>
</dbReference>
<dbReference type="InterPro" id="IPR051546">
    <property type="entry name" value="Aspartate_Ammonia-Lyase"/>
</dbReference>
<dbReference type="Proteomes" id="UP000886744">
    <property type="component" value="Unassembled WGS sequence"/>
</dbReference>
<accession>A0A9D1J6A6</accession>
<protein>
    <submittedName>
        <fullName evidence="4">Aspartate ammonia-lyase</fullName>
    </submittedName>
</protein>
<dbReference type="InterPro" id="IPR018951">
    <property type="entry name" value="Fumarase_C_C"/>
</dbReference>
<dbReference type="Pfam" id="PF10415">
    <property type="entry name" value="FumaraseC_C"/>
    <property type="match status" value="1"/>
</dbReference>
<proteinExistence type="predicted"/>
<dbReference type="Gene3D" id="1.10.40.30">
    <property type="entry name" value="Fumarase/aspartase (C-terminal domain)"/>
    <property type="match status" value="1"/>
</dbReference>
<sequence>MIQFKFPVSGKTRTEHDLLGYKEVPAEALFGIQTLRCIENFDISNYHLCDYPEFIKAFGIVKMAAIKANHKLGLVSDQVKDAVVEACQELIDGKHLEFFPIDMVQGGAGTSMNMNANEVIANRALELMGHQRGEYQYCHPNDHINMAQSTNDAYPSAMHLGLYFINEKVQAALKELIKAFDDKKKEFANIIKMGRTQLQDAVPMTLGQSFGAFADAMRHEAARLQKAADEFLYTNMGATAIGTGITAEPNYAKYCTEYLREISGLDIKLSRNLIEATHDTSCMVAYSSALKSIAIRLSKICNDLRLMSSGPRTGIEEIKLPPKQPGSSIMPGKVNPVIPEVVNQVCFKVIGNDFAVTMASEAAQLELNVMEPVMVESLVESATWMTRAFTTLRVECIEGIKANKKHCEEQVKHSIGIVTALKPYIGYSNCTEIAKEALESGRSVYDLVLERNLLTKKQLDVILNPKNMIHPSMIADIKKND</sequence>
<evidence type="ECO:0000256" key="1">
    <source>
        <dbReference type="ARBA" id="ARBA00023239"/>
    </source>
</evidence>
<comment type="caution">
    <text evidence="4">The sequence shown here is derived from an EMBL/GenBank/DDBJ whole genome shotgun (WGS) entry which is preliminary data.</text>
</comment>
<keyword evidence="1" id="KW-0456">Lyase</keyword>
<gene>
    <name evidence="4" type="ORF">IAC94_02565</name>
</gene>
<dbReference type="AlphaFoldDB" id="A0A9D1J6A6"/>
<evidence type="ECO:0000259" key="3">
    <source>
        <dbReference type="Pfam" id="PF10415"/>
    </source>
</evidence>
<dbReference type="Gene3D" id="1.10.275.10">
    <property type="entry name" value="Fumarase/aspartase (N-terminal domain)"/>
    <property type="match status" value="1"/>
</dbReference>
<evidence type="ECO:0000313" key="4">
    <source>
        <dbReference type="EMBL" id="HIR62393.1"/>
    </source>
</evidence>
<feature type="domain" description="Fumarase C C-terminal" evidence="3">
    <location>
        <begin position="417"/>
        <end position="470"/>
    </location>
</feature>
<dbReference type="PANTHER" id="PTHR42696">
    <property type="entry name" value="ASPARTATE AMMONIA-LYASE"/>
    <property type="match status" value="1"/>
</dbReference>
<dbReference type="NCBIfam" id="NF008909">
    <property type="entry name" value="PRK12273.1"/>
    <property type="match status" value="1"/>
</dbReference>
<reference evidence="4" key="2">
    <citation type="journal article" date="2021" name="PeerJ">
        <title>Extensive microbial diversity within the chicken gut microbiome revealed by metagenomics and culture.</title>
        <authorList>
            <person name="Gilroy R."/>
            <person name="Ravi A."/>
            <person name="Getino M."/>
            <person name="Pursley I."/>
            <person name="Horton D.L."/>
            <person name="Alikhan N.F."/>
            <person name="Baker D."/>
            <person name="Gharbi K."/>
            <person name="Hall N."/>
            <person name="Watson M."/>
            <person name="Adriaenssens E.M."/>
            <person name="Foster-Nyarko E."/>
            <person name="Jarju S."/>
            <person name="Secka A."/>
            <person name="Antonio M."/>
            <person name="Oren A."/>
            <person name="Chaudhuri R.R."/>
            <person name="La Ragione R."/>
            <person name="Hildebrand F."/>
            <person name="Pallen M.J."/>
        </authorList>
    </citation>
    <scope>NUCLEOTIDE SEQUENCE</scope>
    <source>
        <strain evidence="4">ChiHjej13B12-12457</strain>
    </source>
</reference>
<dbReference type="Gene3D" id="1.20.200.10">
    <property type="entry name" value="Fumarase/aspartase (Central domain)"/>
    <property type="match status" value="1"/>
</dbReference>
<reference evidence="4" key="1">
    <citation type="submission" date="2020-10" db="EMBL/GenBank/DDBJ databases">
        <authorList>
            <person name="Gilroy R."/>
        </authorList>
    </citation>
    <scope>NUCLEOTIDE SEQUENCE</scope>
    <source>
        <strain evidence="4">ChiHjej13B12-12457</strain>
    </source>
</reference>
<dbReference type="SUPFAM" id="SSF48557">
    <property type="entry name" value="L-aspartase-like"/>
    <property type="match status" value="1"/>
</dbReference>
<dbReference type="InterPro" id="IPR020557">
    <property type="entry name" value="Fumarate_lyase_CS"/>
</dbReference>
<dbReference type="PROSITE" id="PS00163">
    <property type="entry name" value="FUMARATE_LYASES"/>
    <property type="match status" value="1"/>
</dbReference>
<organism evidence="4 5">
    <name type="scientific">Candidatus Coprenecus avistercoris</name>
    <dbReference type="NCBI Taxonomy" id="2840730"/>
    <lineage>
        <taxon>Bacteria</taxon>
        <taxon>Pseudomonadati</taxon>
        <taxon>Bacteroidota</taxon>
        <taxon>Bacteroidia</taxon>
        <taxon>Bacteroidales</taxon>
        <taxon>Rikenellaceae</taxon>
        <taxon>Rikenellaceae incertae sedis</taxon>
        <taxon>Candidatus Coprenecus</taxon>
    </lineage>
</organism>
<dbReference type="GO" id="GO:0005829">
    <property type="term" value="C:cytosol"/>
    <property type="evidence" value="ECO:0007669"/>
    <property type="project" value="TreeGrafter"/>
</dbReference>
<evidence type="ECO:0000313" key="5">
    <source>
        <dbReference type="Proteomes" id="UP000886744"/>
    </source>
</evidence>
<evidence type="ECO:0000259" key="2">
    <source>
        <dbReference type="Pfam" id="PF00206"/>
    </source>
</evidence>
<dbReference type="FunFam" id="1.10.275.10:FF:000001">
    <property type="entry name" value="Fumarate hydratase, mitochondrial"/>
    <property type="match status" value="1"/>
</dbReference>
<dbReference type="CDD" id="cd01357">
    <property type="entry name" value="Aspartase"/>
    <property type="match status" value="1"/>
</dbReference>
<dbReference type="InterPro" id="IPR000362">
    <property type="entry name" value="Fumarate_lyase_fam"/>
</dbReference>
<dbReference type="GO" id="GO:0006099">
    <property type="term" value="P:tricarboxylic acid cycle"/>
    <property type="evidence" value="ECO:0007669"/>
    <property type="project" value="InterPro"/>
</dbReference>
<name>A0A9D1J6A6_9BACT</name>
<dbReference type="FunFam" id="1.10.40.30:FF:000002">
    <property type="entry name" value="Fumarate hydratase class II"/>
    <property type="match status" value="1"/>
</dbReference>
<dbReference type="InterPro" id="IPR008948">
    <property type="entry name" value="L-Aspartase-like"/>
</dbReference>
<dbReference type="EMBL" id="DVHI01000032">
    <property type="protein sequence ID" value="HIR62393.1"/>
    <property type="molecule type" value="Genomic_DNA"/>
</dbReference>
<dbReference type="Pfam" id="PF00206">
    <property type="entry name" value="Lyase_1"/>
    <property type="match status" value="1"/>
</dbReference>
<feature type="domain" description="Fumarate lyase N-terminal" evidence="2">
    <location>
        <begin position="22"/>
        <end position="351"/>
    </location>
</feature>
<dbReference type="FunFam" id="1.20.200.10:FF:000001">
    <property type="entry name" value="Fumarate hydratase, mitochondrial"/>
    <property type="match status" value="1"/>
</dbReference>
<dbReference type="PRINTS" id="PR00149">
    <property type="entry name" value="FUMRATELYASE"/>
</dbReference>